<reference evidence="2" key="4">
    <citation type="submission" date="2022-04" db="EMBL/GenBank/DDBJ databases">
        <authorList>
            <person name="Komine T."/>
            <person name="Fukano H."/>
            <person name="Wada S."/>
        </authorList>
    </citation>
    <scope>NUCLEOTIDE SEQUENCE</scope>
    <source>
        <strain evidence="2">NJB18185</strain>
    </source>
</reference>
<keyword evidence="3" id="KW-1185">Reference proteome</keyword>
<evidence type="ECO:0000313" key="3">
    <source>
        <dbReference type="Proteomes" id="UP000245060"/>
    </source>
</evidence>
<organism evidence="2 4">
    <name type="scientific">Mycobacterium montefiorense</name>
    <dbReference type="NCBI Taxonomy" id="154654"/>
    <lineage>
        <taxon>Bacteria</taxon>
        <taxon>Bacillati</taxon>
        <taxon>Actinomycetota</taxon>
        <taxon>Actinomycetes</taxon>
        <taxon>Mycobacteriales</taxon>
        <taxon>Mycobacteriaceae</taxon>
        <taxon>Mycobacterium</taxon>
        <taxon>Mycobacterium simiae complex</taxon>
    </lineage>
</organism>
<accession>A0AA37PQD6</accession>
<dbReference type="EMBL" id="BFCH01000002">
    <property type="protein sequence ID" value="GBG36257.1"/>
    <property type="molecule type" value="Genomic_DNA"/>
</dbReference>
<comment type="caution">
    <text evidence="2">The sequence shown here is derived from an EMBL/GenBank/DDBJ whole genome shotgun (WGS) entry which is preliminary data.</text>
</comment>
<proteinExistence type="predicted"/>
<sequence>MPDCSETSGLIVPDDAVTEIHQRSCSIYSGKVNRCAILDCCYQTIADQTFHDNADFRADHMCCQELEKVAVPVAGTADV</sequence>
<reference evidence="1" key="1">
    <citation type="journal article" date="2018" name="Genome Announc.">
        <title>Draft Genome Sequence of Mycobacterium montefiorense Isolated from Japanese Black Salamander (Hynobius nigrescens).</title>
        <authorList>
            <person name="Fukano H."/>
            <person name="Yoshida M."/>
            <person name="Shimizu A."/>
            <person name="Iwao H."/>
            <person name="Katayama Y."/>
            <person name="Omatsu T."/>
            <person name="Mizutani T."/>
            <person name="Kurata O."/>
            <person name="Wada S."/>
            <person name="Hoshino Y."/>
        </authorList>
    </citation>
    <scope>NUCLEOTIDE SEQUENCE</scope>
    <source>
        <strain evidence="1">BS</strain>
    </source>
</reference>
<dbReference type="Proteomes" id="UP001139505">
    <property type="component" value="Unassembled WGS sequence"/>
</dbReference>
<protein>
    <submittedName>
        <fullName evidence="2">Uncharacterized protein</fullName>
    </submittedName>
</protein>
<evidence type="ECO:0000313" key="1">
    <source>
        <dbReference type="EMBL" id="GBG36257.1"/>
    </source>
</evidence>
<evidence type="ECO:0000313" key="2">
    <source>
        <dbReference type="EMBL" id="GKU74433.1"/>
    </source>
</evidence>
<evidence type="ECO:0000313" key="4">
    <source>
        <dbReference type="Proteomes" id="UP001139505"/>
    </source>
</evidence>
<dbReference type="Proteomes" id="UP000245060">
    <property type="component" value="Unassembled WGS sequence"/>
</dbReference>
<dbReference type="EMBL" id="BQYH01000046">
    <property type="protein sequence ID" value="GKU74433.1"/>
    <property type="molecule type" value="Genomic_DNA"/>
</dbReference>
<reference evidence="2" key="3">
    <citation type="journal article" date="2022" name="Microbiol. Resour. Announc.">
        <title>Draft Genome Sequences of Eight Mycobacterium montefiorense Strains Isolated from Salamanders in Captivity.</title>
        <authorList>
            <person name="Komine T."/>
            <person name="Ihara H."/>
            <person name="Fukano H."/>
            <person name="Hoshino Y."/>
            <person name="Kurata O."/>
            <person name="Wada S."/>
        </authorList>
    </citation>
    <scope>NUCLEOTIDE SEQUENCE</scope>
    <source>
        <strain evidence="2">NJB18185</strain>
    </source>
</reference>
<name>A0AA37PQD6_9MYCO</name>
<gene>
    <name evidence="1" type="ORF">MmonteBS_06290</name>
    <name evidence="2" type="ORF">NJB18185_42040</name>
</gene>
<dbReference type="AlphaFoldDB" id="A0AA37PQD6"/>
<reference evidence="3" key="2">
    <citation type="submission" date="2018-04" db="EMBL/GenBank/DDBJ databases">
        <title>Draft genome sequence of Mycobacterium montefiorense isolated from Japanese black salamander.</title>
        <authorList>
            <person name="Fukano H."/>
            <person name="Yoshida M."/>
            <person name="Shimizu A."/>
            <person name="Iwao H."/>
            <person name="Kurata O."/>
            <person name="Katayama Y."/>
            <person name="Omatsu T."/>
            <person name="Mizutani T."/>
            <person name="Wada S."/>
            <person name="Hoshino Y."/>
        </authorList>
    </citation>
    <scope>NUCLEOTIDE SEQUENCE [LARGE SCALE GENOMIC DNA]</scope>
    <source>
        <strain evidence="3">BS</strain>
    </source>
</reference>